<dbReference type="Gene3D" id="1.10.287.1970">
    <property type="match status" value="1"/>
</dbReference>
<dbReference type="GO" id="GO:0030170">
    <property type="term" value="F:pyridoxal phosphate binding"/>
    <property type="evidence" value="ECO:0007669"/>
    <property type="project" value="InterPro"/>
</dbReference>
<dbReference type="PANTHER" id="PTHR11751:SF373">
    <property type="entry name" value="GLUTAMATE--GLYOXYLATE AMINOTRANSFERASE 2"/>
    <property type="match status" value="1"/>
</dbReference>
<dbReference type="GO" id="GO:0009853">
    <property type="term" value="P:photorespiration"/>
    <property type="evidence" value="ECO:0007669"/>
    <property type="project" value="TreeGrafter"/>
</dbReference>
<feature type="compositionally biased region" description="Basic and acidic residues" evidence="11">
    <location>
        <begin position="38"/>
        <end position="54"/>
    </location>
</feature>
<evidence type="ECO:0000256" key="2">
    <source>
        <dbReference type="ARBA" id="ARBA00001933"/>
    </source>
</evidence>
<feature type="region of interest" description="Disordered" evidence="11">
    <location>
        <begin position="18"/>
        <end position="55"/>
    </location>
</feature>
<dbReference type="GO" id="GO:0008453">
    <property type="term" value="F:alanine-glyoxylate transaminase activity"/>
    <property type="evidence" value="ECO:0007669"/>
    <property type="project" value="UniProtKB-EC"/>
</dbReference>
<evidence type="ECO:0000256" key="9">
    <source>
        <dbReference type="ARBA" id="ARBA00025785"/>
    </source>
</evidence>
<proteinExistence type="inferred from homology"/>
<comment type="subunit">
    <text evidence="3">Homodimer.</text>
</comment>
<evidence type="ECO:0000313" key="13">
    <source>
        <dbReference type="EMBL" id="JAT73726.1"/>
    </source>
</evidence>
<keyword evidence="6" id="KW-0663">Pyridoxal phosphate</keyword>
<dbReference type="CDD" id="cd00609">
    <property type="entry name" value="AAT_like"/>
    <property type="match status" value="1"/>
</dbReference>
<comment type="pathway">
    <text evidence="8">Photosynthesis; C4 acid pathway.</text>
</comment>
<dbReference type="FunFam" id="3.90.1150.10:FF:000010">
    <property type="entry name" value="Alanine aminotransferase 2"/>
    <property type="match status" value="1"/>
</dbReference>
<dbReference type="FunFam" id="1.10.287.1970:FF:000001">
    <property type="entry name" value="Alanine aminotransferase 2"/>
    <property type="match status" value="1"/>
</dbReference>
<keyword evidence="5" id="KW-0808">Transferase</keyword>
<feature type="domain" description="Aminotransferase class I/classII large" evidence="12">
    <location>
        <begin position="129"/>
        <end position="507"/>
    </location>
</feature>
<comment type="catalytic activity">
    <reaction evidence="10">
        <text>glycine + 2-oxoglutarate = glyoxylate + L-glutamate</text>
        <dbReference type="Rhea" id="RHEA:14089"/>
        <dbReference type="ChEBI" id="CHEBI:16810"/>
        <dbReference type="ChEBI" id="CHEBI:29985"/>
        <dbReference type="ChEBI" id="CHEBI:36655"/>
        <dbReference type="ChEBI" id="CHEBI:57305"/>
        <dbReference type="EC" id="2.6.1.4"/>
    </reaction>
</comment>
<comment type="pathway">
    <text evidence="7">Amino-acid degradation; L-alanine degradation via transaminase pathway; pyruvate from L-alanine: step 1/1.</text>
</comment>
<evidence type="ECO:0000256" key="6">
    <source>
        <dbReference type="ARBA" id="ARBA00022898"/>
    </source>
</evidence>
<evidence type="ECO:0000256" key="11">
    <source>
        <dbReference type="SAM" id="MobiDB-lite"/>
    </source>
</evidence>
<gene>
    <name evidence="13" type="ORF">g.36541</name>
</gene>
<dbReference type="GO" id="GO:0047958">
    <property type="term" value="F:glycine:2-oxoglutarate aminotransferase activity"/>
    <property type="evidence" value="ECO:0007669"/>
    <property type="project" value="UniProtKB-EC"/>
</dbReference>
<reference evidence="13" key="1">
    <citation type="submission" date="2015-08" db="EMBL/GenBank/DDBJ databases">
        <authorList>
            <person name="Babu N.S."/>
            <person name="Beckwith C.J."/>
            <person name="Beseler K.G."/>
            <person name="Brison A."/>
            <person name="Carone J.V."/>
            <person name="Caskin T.P."/>
            <person name="Diamond M."/>
            <person name="Durham M.E."/>
            <person name="Foxe J.M."/>
            <person name="Go M."/>
            <person name="Henderson B.A."/>
            <person name="Jones I.B."/>
            <person name="McGettigan J.A."/>
            <person name="Micheletti S.J."/>
            <person name="Nasrallah M.E."/>
            <person name="Ortiz D."/>
            <person name="Piller C.R."/>
            <person name="Privatt S.R."/>
            <person name="Schneider S.L."/>
            <person name="Sharp S."/>
            <person name="Smith T.C."/>
            <person name="Stanton J.D."/>
            <person name="Ullery H.E."/>
            <person name="Wilson R.J."/>
            <person name="Serrano M.G."/>
            <person name="Buck G."/>
            <person name="Lee V."/>
            <person name="Wang Y."/>
            <person name="Carvalho R."/>
            <person name="Voegtly L."/>
            <person name="Shi R."/>
            <person name="Duckworth R."/>
            <person name="Johnson A."/>
            <person name="Loviza R."/>
            <person name="Walstead R."/>
            <person name="Shah Z."/>
            <person name="Kiflezghi M."/>
            <person name="Wade K."/>
            <person name="Ball S.L."/>
            <person name="Bradley K.W."/>
            <person name="Asai D.J."/>
            <person name="Bowman C.A."/>
            <person name="Russell D.A."/>
            <person name="Pope W.H."/>
            <person name="Jacobs-Sera D."/>
            <person name="Hendrix R.W."/>
            <person name="Hatfull G.F."/>
        </authorList>
    </citation>
    <scope>NUCLEOTIDE SEQUENCE</scope>
</reference>
<evidence type="ECO:0000256" key="1">
    <source>
        <dbReference type="ARBA" id="ARBA00001781"/>
    </source>
</evidence>
<dbReference type="InterPro" id="IPR004839">
    <property type="entry name" value="Aminotransferase_I/II_large"/>
</dbReference>
<organism evidence="13">
    <name type="scientific">Auxenochlorella protothecoides</name>
    <name type="common">Green microalga</name>
    <name type="synonym">Chlorella protothecoides</name>
    <dbReference type="NCBI Taxonomy" id="3075"/>
    <lineage>
        <taxon>Eukaryota</taxon>
        <taxon>Viridiplantae</taxon>
        <taxon>Chlorophyta</taxon>
        <taxon>core chlorophytes</taxon>
        <taxon>Trebouxiophyceae</taxon>
        <taxon>Chlorellales</taxon>
        <taxon>Chlorellaceae</taxon>
        <taxon>Auxenochlorella</taxon>
    </lineage>
</organism>
<protein>
    <recommendedName>
        <fullName evidence="12">Aminotransferase class I/classII large domain-containing protein</fullName>
    </recommendedName>
</protein>
<evidence type="ECO:0000259" key="12">
    <source>
        <dbReference type="Pfam" id="PF00155"/>
    </source>
</evidence>
<dbReference type="EMBL" id="GDKF01004896">
    <property type="protein sequence ID" value="JAT73726.1"/>
    <property type="molecule type" value="Transcribed_RNA"/>
</dbReference>
<evidence type="ECO:0000256" key="7">
    <source>
        <dbReference type="ARBA" id="ARBA00025708"/>
    </source>
</evidence>
<name>A0A1D2A3D0_AUXPR</name>
<comment type="catalytic activity">
    <reaction evidence="1">
        <text>glyoxylate + L-alanine = glycine + pyruvate</text>
        <dbReference type="Rhea" id="RHEA:24248"/>
        <dbReference type="ChEBI" id="CHEBI:15361"/>
        <dbReference type="ChEBI" id="CHEBI:36655"/>
        <dbReference type="ChEBI" id="CHEBI:57305"/>
        <dbReference type="ChEBI" id="CHEBI:57972"/>
        <dbReference type="EC" id="2.6.1.44"/>
    </reaction>
</comment>
<dbReference type="InterPro" id="IPR045088">
    <property type="entry name" value="ALAT1/2-like"/>
</dbReference>
<evidence type="ECO:0000256" key="8">
    <source>
        <dbReference type="ARBA" id="ARBA00025709"/>
    </source>
</evidence>
<dbReference type="UniPathway" id="UPA00528">
    <property type="reaction ID" value="UER00586"/>
</dbReference>
<evidence type="ECO:0000256" key="5">
    <source>
        <dbReference type="ARBA" id="ARBA00022679"/>
    </source>
</evidence>
<evidence type="ECO:0000256" key="3">
    <source>
        <dbReference type="ARBA" id="ARBA00011738"/>
    </source>
</evidence>
<dbReference type="InterPro" id="IPR015424">
    <property type="entry name" value="PyrdxlP-dep_Trfase"/>
</dbReference>
<dbReference type="GO" id="GO:0004021">
    <property type="term" value="F:L-alanine:2-oxoglutarate aminotransferase activity"/>
    <property type="evidence" value="ECO:0007669"/>
    <property type="project" value="TreeGrafter"/>
</dbReference>
<dbReference type="PANTHER" id="PTHR11751">
    <property type="entry name" value="ALANINE AMINOTRANSFERASE"/>
    <property type="match status" value="1"/>
</dbReference>
<dbReference type="Gene3D" id="3.40.640.10">
    <property type="entry name" value="Type I PLP-dependent aspartate aminotransferase-like (Major domain)"/>
    <property type="match status" value="1"/>
</dbReference>
<dbReference type="Pfam" id="PF00155">
    <property type="entry name" value="Aminotran_1_2"/>
    <property type="match status" value="1"/>
</dbReference>
<dbReference type="InterPro" id="IPR015422">
    <property type="entry name" value="PyrdxlP-dep_Trfase_small"/>
</dbReference>
<dbReference type="InterPro" id="IPR015421">
    <property type="entry name" value="PyrdxlP-dep_Trfase_major"/>
</dbReference>
<dbReference type="UniPathway" id="UPA00322"/>
<evidence type="ECO:0000256" key="4">
    <source>
        <dbReference type="ARBA" id="ARBA00022576"/>
    </source>
</evidence>
<keyword evidence="4" id="KW-0032">Aminotransferase</keyword>
<comment type="similarity">
    <text evidence="9">Belongs to the class-I pyridoxal-phosphate-dependent aminotransferase family. Alanine aminotransferase subfamily.</text>
</comment>
<dbReference type="SUPFAM" id="SSF53383">
    <property type="entry name" value="PLP-dependent transferases"/>
    <property type="match status" value="1"/>
</dbReference>
<evidence type="ECO:0000256" key="10">
    <source>
        <dbReference type="ARBA" id="ARBA00052537"/>
    </source>
</evidence>
<accession>A0A1D2A3D0</accession>
<dbReference type="GO" id="GO:0042853">
    <property type="term" value="P:L-alanine catabolic process"/>
    <property type="evidence" value="ECO:0007669"/>
    <property type="project" value="UniProtKB-UniPathway"/>
</dbReference>
<dbReference type="AlphaFoldDB" id="A0A1D2A3D0"/>
<comment type="cofactor">
    <cofactor evidence="2">
        <name>pyridoxal 5'-phosphate</name>
        <dbReference type="ChEBI" id="CHEBI:597326"/>
    </cofactor>
</comment>
<dbReference type="FunFam" id="3.40.640.10:FF:000012">
    <property type="entry name" value="alanine aminotransferase 2"/>
    <property type="match status" value="1"/>
</dbReference>
<sequence>MIRGRRIATRLLTEIRSLAPATHDPTTLPAQLPGMSRSAHDSPRPASKEGKAMHPDLLNDNILKTQYAVRGELYTRAQELAKSGGEVIYTNIGNPQQLGQEPLVFNRQVLALLLAPFLLDHPSASALFPREAIDRARELLAAFGGRMGAYSDARGAPAIRQQVAAFIEARDGQPADPEDIYLTDGASVGVKYALNALIRDGNDGILCPIPQYPLYSAAIQLFGGKLVPYYLEEDAGWDLNLEALRGAVKKARAEGTVLRALAFINPGNPTGQVLTRETLRELIAFAHDEGLVLLADEVYQPNIYQDEKPFVSAKRVLREMGEPWASSVELASFHTVSKGMLGECGLRGGYVEWVNIHPGAQAELYKVASVNLCPNTVGQATVSLMVAPPTGDSEAARQYAKQYEDSLASLRRRAHVMTDAFNGLEGASCNFTEGAMYSFPRLHLPAKAIQAAKEAGKDPDTFYCLALLADTGIVTVPGSGFGQVEGTFHLRTTILPQEDVMHEFVDKLRTFHKSFMAKYKD</sequence>
<dbReference type="Gene3D" id="3.90.1150.10">
    <property type="entry name" value="Aspartate Aminotransferase, domain 1"/>
    <property type="match status" value="1"/>
</dbReference>